<dbReference type="PANTHER" id="PTHR47178:SF3">
    <property type="entry name" value="FAD-BINDING DOMAIN-CONTAINING PROTEIN"/>
    <property type="match status" value="1"/>
</dbReference>
<dbReference type="Proteomes" id="UP001201262">
    <property type="component" value="Unassembled WGS sequence"/>
</dbReference>
<evidence type="ECO:0000313" key="7">
    <source>
        <dbReference type="EMBL" id="KAH8693720.1"/>
    </source>
</evidence>
<evidence type="ECO:0000256" key="5">
    <source>
        <dbReference type="ARBA" id="ARBA00023033"/>
    </source>
</evidence>
<dbReference type="GeneID" id="70249391"/>
<dbReference type="AlphaFoldDB" id="A0AAD4KJ55"/>
<evidence type="ECO:0000313" key="8">
    <source>
        <dbReference type="Proteomes" id="UP001201262"/>
    </source>
</evidence>
<organism evidence="7 8">
    <name type="scientific">Talaromyces proteolyticus</name>
    <dbReference type="NCBI Taxonomy" id="1131652"/>
    <lineage>
        <taxon>Eukaryota</taxon>
        <taxon>Fungi</taxon>
        <taxon>Dikarya</taxon>
        <taxon>Ascomycota</taxon>
        <taxon>Pezizomycotina</taxon>
        <taxon>Eurotiomycetes</taxon>
        <taxon>Eurotiomycetidae</taxon>
        <taxon>Eurotiales</taxon>
        <taxon>Trichocomaceae</taxon>
        <taxon>Talaromyces</taxon>
        <taxon>Talaromyces sect. Bacilispori</taxon>
    </lineage>
</organism>
<dbReference type="PANTHER" id="PTHR47178">
    <property type="entry name" value="MONOOXYGENASE, FAD-BINDING"/>
    <property type="match status" value="1"/>
</dbReference>
<proteinExistence type="predicted"/>
<dbReference type="RefSeq" id="XP_046069390.1">
    <property type="nucleotide sequence ID" value="XM_046219104.1"/>
</dbReference>
<keyword evidence="4" id="KW-0560">Oxidoreductase</keyword>
<dbReference type="Gene3D" id="3.50.50.60">
    <property type="entry name" value="FAD/NAD(P)-binding domain"/>
    <property type="match status" value="1"/>
</dbReference>
<evidence type="ECO:0000256" key="2">
    <source>
        <dbReference type="ARBA" id="ARBA00022630"/>
    </source>
</evidence>
<dbReference type="GO" id="GO:0071949">
    <property type="term" value="F:FAD binding"/>
    <property type="evidence" value="ECO:0007669"/>
    <property type="project" value="InterPro"/>
</dbReference>
<keyword evidence="3" id="KW-0274">FAD</keyword>
<dbReference type="PRINTS" id="PR00420">
    <property type="entry name" value="RNGMNOXGNASE"/>
</dbReference>
<dbReference type="InterPro" id="IPR002938">
    <property type="entry name" value="FAD-bd"/>
</dbReference>
<comment type="cofactor">
    <cofactor evidence="1">
        <name>FAD</name>
        <dbReference type="ChEBI" id="CHEBI:57692"/>
    </cofactor>
</comment>
<dbReference type="InterPro" id="IPR036188">
    <property type="entry name" value="FAD/NAD-bd_sf"/>
</dbReference>
<name>A0AAD4KJ55_9EURO</name>
<dbReference type="Pfam" id="PF01494">
    <property type="entry name" value="FAD_binding_3"/>
    <property type="match status" value="1"/>
</dbReference>
<evidence type="ECO:0000256" key="4">
    <source>
        <dbReference type="ARBA" id="ARBA00023002"/>
    </source>
</evidence>
<evidence type="ECO:0000259" key="6">
    <source>
        <dbReference type="Pfam" id="PF01494"/>
    </source>
</evidence>
<keyword evidence="2" id="KW-0285">Flavoprotein</keyword>
<keyword evidence="5" id="KW-0503">Monooxygenase</keyword>
<evidence type="ECO:0000256" key="1">
    <source>
        <dbReference type="ARBA" id="ARBA00001974"/>
    </source>
</evidence>
<dbReference type="GO" id="GO:0004497">
    <property type="term" value="F:monooxygenase activity"/>
    <property type="evidence" value="ECO:0007669"/>
    <property type="project" value="UniProtKB-KW"/>
</dbReference>
<dbReference type="SUPFAM" id="SSF51905">
    <property type="entry name" value="FAD/NAD(P)-binding domain"/>
    <property type="match status" value="1"/>
</dbReference>
<dbReference type="EMBL" id="JAJTJA010000009">
    <property type="protein sequence ID" value="KAH8693720.1"/>
    <property type="molecule type" value="Genomic_DNA"/>
</dbReference>
<gene>
    <name evidence="7" type="ORF">BGW36DRAFT_409362</name>
</gene>
<accession>A0AAD4KJ55</accession>
<keyword evidence="8" id="KW-1185">Reference proteome</keyword>
<feature type="domain" description="FAD-binding" evidence="6">
    <location>
        <begin position="124"/>
        <end position="362"/>
    </location>
</feature>
<protein>
    <recommendedName>
        <fullName evidence="6">FAD-binding domain-containing protein</fullName>
    </recommendedName>
</protein>
<reference evidence="7" key="1">
    <citation type="submission" date="2021-12" db="EMBL/GenBank/DDBJ databases">
        <title>Convergent genome expansion in fungi linked to evolution of root-endophyte symbiosis.</title>
        <authorList>
            <consortium name="DOE Joint Genome Institute"/>
            <person name="Ke Y.-H."/>
            <person name="Bonito G."/>
            <person name="Liao H.-L."/>
            <person name="Looney B."/>
            <person name="Rojas-Flechas A."/>
            <person name="Nash J."/>
            <person name="Hameed K."/>
            <person name="Schadt C."/>
            <person name="Martin F."/>
            <person name="Crous P.W."/>
            <person name="Miettinen O."/>
            <person name="Magnuson J.K."/>
            <person name="Labbe J."/>
            <person name="Jacobson D."/>
            <person name="Doktycz M.J."/>
            <person name="Veneault-Fourrey C."/>
            <person name="Kuo A."/>
            <person name="Mondo S."/>
            <person name="Calhoun S."/>
            <person name="Riley R."/>
            <person name="Ohm R."/>
            <person name="LaButti K."/>
            <person name="Andreopoulos B."/>
            <person name="Pangilinan J."/>
            <person name="Nolan M."/>
            <person name="Tritt A."/>
            <person name="Clum A."/>
            <person name="Lipzen A."/>
            <person name="Daum C."/>
            <person name="Barry K."/>
            <person name="Grigoriev I.V."/>
            <person name="Vilgalys R."/>
        </authorList>
    </citation>
    <scope>NUCLEOTIDE SEQUENCE</scope>
    <source>
        <strain evidence="7">PMI_201</strain>
    </source>
</reference>
<evidence type="ECO:0000256" key="3">
    <source>
        <dbReference type="ARBA" id="ARBA00022827"/>
    </source>
</evidence>
<comment type="caution">
    <text evidence="7">The sequence shown here is derived from an EMBL/GenBank/DDBJ whole genome shotgun (WGS) entry which is preliminary data.</text>
</comment>
<sequence>MAASDYHVIIAGAGVTGVLIAQGLKKAGIRASIYERYPKAKYEDRAGNWTVALHWSIPFIEACLPAEVFAKIKTCETNPWEEIDPVVAGNIPLINGRTGKVLAKMPMDHPKRASRGKLRDLFKEGLDIQYDMKLTDVRVNDDGNGVIARFNEGSVVVEGDVIIGADGAKSAVRDCLLDKEDGRLDVANALILSAFPTFTAEQALFIRNNTHPIMQLSPHPYQNTIIFESLADVVDRNKPESWVFYISLSIYTNETPPDEAERRHLFKSYMSTYCEPYRSIAKWITDDVHINGDKFHYWGKITPWKNFSGRITLAGDAAHPMVPFRAQGINNAIEDAKLYVDAIKSVVLDSKDLQTVIDDYDKSSYTRGKSDIQLSIEQMHAYHHWDEVMDSPLMKNGYGHAH</sequence>